<dbReference type="EMBL" id="CH478376">
    <property type="protein sequence ID" value="EAT33113.1"/>
    <property type="molecule type" value="Genomic_DNA"/>
</dbReference>
<proteinExistence type="predicted"/>
<dbReference type="AlphaFoldDB" id="Q16FU6"/>
<reference evidence="1" key="3">
    <citation type="submission" date="2012-09" db="EMBL/GenBank/DDBJ databases">
        <authorList>
            <consortium name="VectorBase"/>
        </authorList>
    </citation>
    <scope>NUCLEOTIDE SEQUENCE</scope>
    <source>
        <strain evidence="1">Liverpool</strain>
    </source>
</reference>
<reference evidence="1" key="2">
    <citation type="journal article" date="2007" name="Science">
        <title>Genome sequence of Aedes aegypti, a major arbovirus vector.</title>
        <authorList>
            <person name="Nene V."/>
            <person name="Wortman J.R."/>
            <person name="Lawson D."/>
            <person name="Haas B."/>
            <person name="Kodira C."/>
            <person name="Tu Z.J."/>
            <person name="Loftus B."/>
            <person name="Xi Z."/>
            <person name="Megy K."/>
            <person name="Grabherr M."/>
            <person name="Ren Q."/>
            <person name="Zdobnov E.M."/>
            <person name="Lobo N.F."/>
            <person name="Campbell K.S."/>
            <person name="Brown S.E."/>
            <person name="Bonaldo M.F."/>
            <person name="Zhu J."/>
            <person name="Sinkins S.P."/>
            <person name="Hogenkamp D.G."/>
            <person name="Amedeo P."/>
            <person name="Arensburger P."/>
            <person name="Atkinson P.W."/>
            <person name="Bidwell S."/>
            <person name="Biedler J."/>
            <person name="Birney E."/>
            <person name="Bruggner R.V."/>
            <person name="Costas J."/>
            <person name="Coy M.R."/>
            <person name="Crabtree J."/>
            <person name="Crawford M."/>
            <person name="Debruyn B."/>
            <person name="Decaprio D."/>
            <person name="Eiglmeier K."/>
            <person name="Eisenstadt E."/>
            <person name="El-Dorry H."/>
            <person name="Gelbart W.M."/>
            <person name="Gomes S.L."/>
            <person name="Hammond M."/>
            <person name="Hannick L.I."/>
            <person name="Hogan J.R."/>
            <person name="Holmes M.H."/>
            <person name="Jaffe D."/>
            <person name="Johnston J.S."/>
            <person name="Kennedy R.C."/>
            <person name="Koo H."/>
            <person name="Kravitz S."/>
            <person name="Kriventseva E.V."/>
            <person name="Kulp D."/>
            <person name="Labutti K."/>
            <person name="Lee E."/>
            <person name="Li S."/>
            <person name="Lovin D.D."/>
            <person name="Mao C."/>
            <person name="Mauceli E."/>
            <person name="Menck C.F."/>
            <person name="Miller J.R."/>
            <person name="Montgomery P."/>
            <person name="Mori A."/>
            <person name="Nascimento A.L."/>
            <person name="Naveira H.F."/>
            <person name="Nusbaum C."/>
            <person name="O'leary S."/>
            <person name="Orvis J."/>
            <person name="Pertea M."/>
            <person name="Quesneville H."/>
            <person name="Reidenbach K.R."/>
            <person name="Rogers Y.H."/>
            <person name="Roth C.W."/>
            <person name="Schneider J.R."/>
            <person name="Schatz M."/>
            <person name="Shumway M."/>
            <person name="Stanke M."/>
            <person name="Stinson E.O."/>
            <person name="Tubio J.M."/>
            <person name="Vanzee J.P."/>
            <person name="Verjovski-Almeida S."/>
            <person name="Werner D."/>
            <person name="White O."/>
            <person name="Wyder S."/>
            <person name="Zeng Q."/>
            <person name="Zhao Q."/>
            <person name="Zhao Y."/>
            <person name="Hill C.A."/>
            <person name="Raikhel A.S."/>
            <person name="Soares M.B."/>
            <person name="Knudson D.L."/>
            <person name="Lee N.H."/>
            <person name="Galagan J."/>
            <person name="Salzberg S.L."/>
            <person name="Paulsen I.T."/>
            <person name="Dimopoulos G."/>
            <person name="Collins F.H."/>
            <person name="Birren B."/>
            <person name="Fraser-Liggett C.M."/>
            <person name="Severson D.W."/>
        </authorList>
    </citation>
    <scope>NUCLEOTIDE SEQUENCE [LARGE SCALE GENOMIC DNA]</scope>
    <source>
        <strain evidence="1">Liverpool</strain>
    </source>
</reference>
<accession>Q16FU6</accession>
<gene>
    <name evidence="1" type="ORF">AaeL_AAEL014629</name>
</gene>
<sequence length="89" mass="10279">VLDSATLHPSSAGRTARMRLRESESQKAAVCVGKKHRVRHGVLFVKSFWRRSFKIFHKFQNFCDENPPLAIAFSIPQQQPWGTPFRQLN</sequence>
<dbReference type="PaxDb" id="7159-AAEL014629-PA"/>
<dbReference type="Proteomes" id="UP000682892">
    <property type="component" value="Unassembled WGS sequence"/>
</dbReference>
<protein>
    <submittedName>
        <fullName evidence="1">AAEL014629-PA</fullName>
    </submittedName>
</protein>
<organism evidence="1 2">
    <name type="scientific">Aedes aegypti</name>
    <name type="common">Yellowfever mosquito</name>
    <name type="synonym">Culex aegypti</name>
    <dbReference type="NCBI Taxonomy" id="7159"/>
    <lineage>
        <taxon>Eukaryota</taxon>
        <taxon>Metazoa</taxon>
        <taxon>Ecdysozoa</taxon>
        <taxon>Arthropoda</taxon>
        <taxon>Hexapoda</taxon>
        <taxon>Insecta</taxon>
        <taxon>Pterygota</taxon>
        <taxon>Neoptera</taxon>
        <taxon>Endopterygota</taxon>
        <taxon>Diptera</taxon>
        <taxon>Nematocera</taxon>
        <taxon>Culicoidea</taxon>
        <taxon>Culicidae</taxon>
        <taxon>Culicinae</taxon>
        <taxon>Aedini</taxon>
        <taxon>Aedes</taxon>
        <taxon>Stegomyia</taxon>
    </lineage>
</organism>
<dbReference type="HOGENOM" id="CLU_2460953_0_0_1"/>
<name>Q16FU6_AEDAE</name>
<reference evidence="1" key="1">
    <citation type="submission" date="2005-10" db="EMBL/GenBank/DDBJ databases">
        <authorList>
            <person name="Loftus B.J."/>
            <person name="Nene V.M."/>
            <person name="Hannick L.I."/>
            <person name="Bidwell S."/>
            <person name="Haas B."/>
            <person name="Amedeo P."/>
            <person name="Orvis J."/>
            <person name="Wortman J.R."/>
            <person name="White O.R."/>
            <person name="Salzberg S."/>
            <person name="Shumway M."/>
            <person name="Koo H."/>
            <person name="Zhao Y."/>
            <person name="Holmes M."/>
            <person name="Miller J."/>
            <person name="Schatz M."/>
            <person name="Pop M."/>
            <person name="Pai G."/>
            <person name="Utterback T."/>
            <person name="Rogers Y.-H."/>
            <person name="Kravitz S."/>
            <person name="Fraser C.M."/>
        </authorList>
    </citation>
    <scope>NUCLEOTIDE SEQUENCE</scope>
    <source>
        <strain evidence="1">Liverpool</strain>
    </source>
</reference>
<evidence type="ECO:0000313" key="1">
    <source>
        <dbReference type="EMBL" id="EAT33113.1"/>
    </source>
</evidence>
<feature type="non-terminal residue" evidence="1">
    <location>
        <position position="89"/>
    </location>
</feature>
<evidence type="ECO:0000313" key="2">
    <source>
        <dbReference type="Proteomes" id="UP000682892"/>
    </source>
</evidence>